<dbReference type="SUPFAM" id="SSF55166">
    <property type="entry name" value="Hedgehog/DD-peptidase"/>
    <property type="match status" value="1"/>
</dbReference>
<dbReference type="PROSITE" id="PS51318">
    <property type="entry name" value="TAT"/>
    <property type="match status" value="1"/>
</dbReference>
<evidence type="ECO:0000313" key="3">
    <source>
        <dbReference type="Proteomes" id="UP000250028"/>
    </source>
</evidence>
<dbReference type="InterPro" id="IPR058193">
    <property type="entry name" value="VanY/YodJ_core_dom"/>
</dbReference>
<dbReference type="CDD" id="cd14852">
    <property type="entry name" value="LD-carboxypeptidase"/>
    <property type="match status" value="1"/>
</dbReference>
<dbReference type="PANTHER" id="PTHR34385">
    <property type="entry name" value="D-ALANYL-D-ALANINE CARBOXYPEPTIDASE"/>
    <property type="match status" value="1"/>
</dbReference>
<dbReference type="Gene3D" id="3.30.1380.10">
    <property type="match status" value="1"/>
</dbReference>
<dbReference type="InterPro" id="IPR003709">
    <property type="entry name" value="VanY-like_core_dom"/>
</dbReference>
<organism evidence="2 3">
    <name type="scientific">Branchiibius hedensis</name>
    <dbReference type="NCBI Taxonomy" id="672460"/>
    <lineage>
        <taxon>Bacteria</taxon>
        <taxon>Bacillati</taxon>
        <taxon>Actinomycetota</taxon>
        <taxon>Actinomycetes</taxon>
        <taxon>Micrococcales</taxon>
        <taxon>Dermacoccaceae</taxon>
        <taxon>Branchiibius</taxon>
    </lineage>
</organism>
<evidence type="ECO:0000259" key="1">
    <source>
        <dbReference type="Pfam" id="PF02557"/>
    </source>
</evidence>
<dbReference type="GO" id="GO:0004180">
    <property type="term" value="F:carboxypeptidase activity"/>
    <property type="evidence" value="ECO:0007669"/>
    <property type="project" value="UniProtKB-KW"/>
</dbReference>
<keyword evidence="2" id="KW-0645">Protease</keyword>
<dbReference type="Proteomes" id="UP000250028">
    <property type="component" value="Unassembled WGS sequence"/>
</dbReference>
<reference evidence="3" key="1">
    <citation type="submission" date="2016-10" db="EMBL/GenBank/DDBJ databases">
        <authorList>
            <person name="Varghese N."/>
            <person name="Submissions S."/>
        </authorList>
    </citation>
    <scope>NUCLEOTIDE SEQUENCE [LARGE SCALE GENOMIC DNA]</scope>
    <source>
        <strain evidence="3">DSM 22951</strain>
    </source>
</reference>
<proteinExistence type="predicted"/>
<dbReference type="InterPro" id="IPR009045">
    <property type="entry name" value="Zn_M74/Hedgehog-like"/>
</dbReference>
<evidence type="ECO:0000313" key="2">
    <source>
        <dbReference type="EMBL" id="SSA35543.1"/>
    </source>
</evidence>
<sequence>MAESALMTIELTRRATLAGGLAGGLALLGWAATEPAGAAVAPKVTYYPVTSSRVAVLVSGVTGSVRVQTLAGQVLGRGTALSGAAIVSATVPANTTTRLAVVTSTGIVQLSASTTTAALNASLWRVANKRIALPSSFAPALVTATGSFRLRRDCAAAYGYLRQAAARAGHPTGFTSAYRSYAGQLSLYNSYVRSLGPAGADRQCARAGHSEHQLGLSIDLKGSVGTSALAQWISANAWRYGFIVRYPRTATAVTGFEWEPWHVRYVGLPLAADFTRRKAAALETYFGLPAAPTY</sequence>
<dbReference type="GO" id="GO:0006508">
    <property type="term" value="P:proteolysis"/>
    <property type="evidence" value="ECO:0007669"/>
    <property type="project" value="InterPro"/>
</dbReference>
<dbReference type="Pfam" id="PF02557">
    <property type="entry name" value="VanY"/>
    <property type="match status" value="1"/>
</dbReference>
<dbReference type="PANTHER" id="PTHR34385:SF1">
    <property type="entry name" value="PEPTIDOGLYCAN L-ALANYL-D-GLUTAMATE ENDOPEPTIDASE CWLK"/>
    <property type="match status" value="1"/>
</dbReference>
<protein>
    <submittedName>
        <fullName evidence="2">D-alanyl-D-alanine carboxypeptidase</fullName>
    </submittedName>
</protein>
<gene>
    <name evidence="2" type="ORF">SAMN04489750_2906</name>
</gene>
<accession>A0A2Y9C262</accession>
<name>A0A2Y9C262_9MICO</name>
<dbReference type="AlphaFoldDB" id="A0A2Y9C262"/>
<keyword evidence="2" id="KW-0378">Hydrolase</keyword>
<dbReference type="InterPro" id="IPR006311">
    <property type="entry name" value="TAT_signal"/>
</dbReference>
<dbReference type="EMBL" id="UESZ01000001">
    <property type="protein sequence ID" value="SSA35543.1"/>
    <property type="molecule type" value="Genomic_DNA"/>
</dbReference>
<keyword evidence="2" id="KW-0121">Carboxypeptidase</keyword>
<feature type="domain" description="D-alanyl-D-alanine carboxypeptidase-like core" evidence="1">
    <location>
        <begin position="149"/>
        <end position="267"/>
    </location>
</feature>
<dbReference type="InterPro" id="IPR052179">
    <property type="entry name" value="DD-CPase-like"/>
</dbReference>
<keyword evidence="3" id="KW-1185">Reference proteome</keyword>